<evidence type="ECO:0000313" key="2">
    <source>
        <dbReference type="Proteomes" id="UP001151760"/>
    </source>
</evidence>
<keyword evidence="2" id="KW-1185">Reference proteome</keyword>
<proteinExistence type="predicted"/>
<reference evidence="1" key="1">
    <citation type="journal article" date="2022" name="Int. J. Mol. Sci.">
        <title>Draft Genome of Tanacetum Coccineum: Genomic Comparison of Closely Related Tanacetum-Family Plants.</title>
        <authorList>
            <person name="Yamashiro T."/>
            <person name="Shiraishi A."/>
            <person name="Nakayama K."/>
            <person name="Satake H."/>
        </authorList>
    </citation>
    <scope>NUCLEOTIDE SEQUENCE</scope>
</reference>
<gene>
    <name evidence="1" type="ORF">Tco_1079850</name>
</gene>
<dbReference type="Proteomes" id="UP001151760">
    <property type="component" value="Unassembled WGS sequence"/>
</dbReference>
<organism evidence="1 2">
    <name type="scientific">Tanacetum coccineum</name>
    <dbReference type="NCBI Taxonomy" id="301880"/>
    <lineage>
        <taxon>Eukaryota</taxon>
        <taxon>Viridiplantae</taxon>
        <taxon>Streptophyta</taxon>
        <taxon>Embryophyta</taxon>
        <taxon>Tracheophyta</taxon>
        <taxon>Spermatophyta</taxon>
        <taxon>Magnoliopsida</taxon>
        <taxon>eudicotyledons</taxon>
        <taxon>Gunneridae</taxon>
        <taxon>Pentapetalae</taxon>
        <taxon>asterids</taxon>
        <taxon>campanulids</taxon>
        <taxon>Asterales</taxon>
        <taxon>Asteraceae</taxon>
        <taxon>Asteroideae</taxon>
        <taxon>Anthemideae</taxon>
        <taxon>Anthemidinae</taxon>
        <taxon>Tanacetum</taxon>
    </lineage>
</organism>
<evidence type="ECO:0000313" key="1">
    <source>
        <dbReference type="EMBL" id="GJT91005.1"/>
    </source>
</evidence>
<protein>
    <submittedName>
        <fullName evidence="1">Uncharacterized protein</fullName>
    </submittedName>
</protein>
<reference evidence="1" key="2">
    <citation type="submission" date="2022-01" db="EMBL/GenBank/DDBJ databases">
        <authorList>
            <person name="Yamashiro T."/>
            <person name="Shiraishi A."/>
            <person name="Satake H."/>
            <person name="Nakayama K."/>
        </authorList>
    </citation>
    <scope>NUCLEOTIDE SEQUENCE</scope>
</reference>
<dbReference type="EMBL" id="BQNB010019978">
    <property type="protein sequence ID" value="GJT91005.1"/>
    <property type="molecule type" value="Genomic_DNA"/>
</dbReference>
<comment type="caution">
    <text evidence="1">The sequence shown here is derived from an EMBL/GenBank/DDBJ whole genome shotgun (WGS) entry which is preliminary data.</text>
</comment>
<sequence>MVGLEKQLPYKAYGSSGITGGPLTPGDPMSDNPPNGLDTTVYVTVESSESDMTEINIEVNGALFTVKNKSNLRLQLTVLTKLSCRWITHNYVLHSMSADFELGVADFGVALAAATAASSGHWMDQILKTHCSLLIYESIFEETTHCNPYSPLLVAVMVQVEATHQLATQLEVKSILNRLDRGRNSSLSEMQVETELSPGECIGWITFWGLLSHLASFQSRSMMKKLASRNLAQKLRKGIFTIQQAAAAQIHQQHNGITIGQKIIICFRFTCVWLSGYWAFSTSVASTVRSMLDLNGFQWRRTTKLASFMIRKKKQSADAKHILLSSTRTLLIFFSYYANDVGDSASFNAGVMTDIKRIPSIGESFGNLSDVSELDPSVFLEDVEANGMNVLDIERCWRTLRNVGFVNDSASFNAGVMTDIKRIHSIGESFGNLSDVSELDPSVFLEDVEANGMNVLDIERYSSIQQNVLDVLVEEFEGGRVYRGIGSSNPGVNVNVESLMTNVNRGAGPSNPVLNVVPNPGYGSTFDSPYVSWLEDHYHLLVTNNIELHNRVE</sequence>
<name>A0ABQ5HUG9_9ASTR</name>
<accession>A0ABQ5HUG9</accession>